<organism evidence="1 2">
    <name type="scientific">Araneus ventricosus</name>
    <name type="common">Orbweaver spider</name>
    <name type="synonym">Epeira ventricosa</name>
    <dbReference type="NCBI Taxonomy" id="182803"/>
    <lineage>
        <taxon>Eukaryota</taxon>
        <taxon>Metazoa</taxon>
        <taxon>Ecdysozoa</taxon>
        <taxon>Arthropoda</taxon>
        <taxon>Chelicerata</taxon>
        <taxon>Arachnida</taxon>
        <taxon>Araneae</taxon>
        <taxon>Araneomorphae</taxon>
        <taxon>Entelegynae</taxon>
        <taxon>Araneoidea</taxon>
        <taxon>Araneidae</taxon>
        <taxon>Araneus</taxon>
    </lineage>
</organism>
<gene>
    <name evidence="1" type="ORF">AVEN_86818_1</name>
</gene>
<name>A0A4Y2D305_ARAVE</name>
<dbReference type="AlphaFoldDB" id="A0A4Y2D305"/>
<accession>A0A4Y2D305</accession>
<evidence type="ECO:0000313" key="1">
    <source>
        <dbReference type="EMBL" id="GBM09935.1"/>
    </source>
</evidence>
<reference evidence="1 2" key="1">
    <citation type="journal article" date="2019" name="Sci. Rep.">
        <title>Orb-weaving spider Araneus ventricosus genome elucidates the spidroin gene catalogue.</title>
        <authorList>
            <person name="Kono N."/>
            <person name="Nakamura H."/>
            <person name="Ohtoshi R."/>
            <person name="Moran D.A.P."/>
            <person name="Shinohara A."/>
            <person name="Yoshida Y."/>
            <person name="Fujiwara M."/>
            <person name="Mori M."/>
            <person name="Tomita M."/>
            <person name="Arakawa K."/>
        </authorList>
    </citation>
    <scope>NUCLEOTIDE SEQUENCE [LARGE SCALE GENOMIC DNA]</scope>
</reference>
<sequence length="107" mass="12846">MWYNKLTHALEEDQACAERITQAQKQRRRGLFWYLRLGWETSLFPHVNNGKKVTSPNPTGGTRIDPEAIFLSRWSYYMILYRMYWPRVNPPLRVRLSRKGQRIAKFS</sequence>
<dbReference type="EMBL" id="BGPR01000278">
    <property type="protein sequence ID" value="GBM09935.1"/>
    <property type="molecule type" value="Genomic_DNA"/>
</dbReference>
<keyword evidence="2" id="KW-1185">Reference proteome</keyword>
<proteinExistence type="predicted"/>
<protein>
    <submittedName>
        <fullName evidence="1">Uncharacterized protein</fullName>
    </submittedName>
</protein>
<comment type="caution">
    <text evidence="1">The sequence shown here is derived from an EMBL/GenBank/DDBJ whole genome shotgun (WGS) entry which is preliminary data.</text>
</comment>
<dbReference type="Proteomes" id="UP000499080">
    <property type="component" value="Unassembled WGS sequence"/>
</dbReference>
<evidence type="ECO:0000313" key="2">
    <source>
        <dbReference type="Proteomes" id="UP000499080"/>
    </source>
</evidence>